<keyword evidence="2 4" id="KW-0819">tRNA processing</keyword>
<gene>
    <name evidence="4" type="primary">truA</name>
    <name evidence="9" type="ORF">C943_03409</name>
</gene>
<dbReference type="EC" id="5.4.99.12" evidence="4"/>
<feature type="active site" description="Nucleophile" evidence="4 5">
    <location>
        <position position="68"/>
    </location>
</feature>
<dbReference type="GO" id="GO:0003723">
    <property type="term" value="F:RNA binding"/>
    <property type="evidence" value="ECO:0007669"/>
    <property type="project" value="InterPro"/>
</dbReference>
<evidence type="ECO:0000256" key="4">
    <source>
        <dbReference type="HAMAP-Rule" id="MF_00171"/>
    </source>
</evidence>
<name>M7Y1V5_9BACT</name>
<comment type="catalytic activity">
    <reaction evidence="4 7">
        <text>uridine(38/39/40) in tRNA = pseudouridine(38/39/40) in tRNA</text>
        <dbReference type="Rhea" id="RHEA:22376"/>
        <dbReference type="Rhea" id="RHEA-COMP:10085"/>
        <dbReference type="Rhea" id="RHEA-COMP:10087"/>
        <dbReference type="ChEBI" id="CHEBI:65314"/>
        <dbReference type="ChEBI" id="CHEBI:65315"/>
        <dbReference type="EC" id="5.4.99.12"/>
    </reaction>
</comment>
<keyword evidence="3 4" id="KW-0413">Isomerase</keyword>
<evidence type="ECO:0000256" key="3">
    <source>
        <dbReference type="ARBA" id="ARBA00023235"/>
    </source>
</evidence>
<dbReference type="InterPro" id="IPR020094">
    <property type="entry name" value="TruA/RsuA/RluB/E/F_N"/>
</dbReference>
<dbReference type="SUPFAM" id="SSF55120">
    <property type="entry name" value="Pseudouridine synthase"/>
    <property type="match status" value="1"/>
</dbReference>
<dbReference type="InterPro" id="IPR020097">
    <property type="entry name" value="PsdUridine_synth_TruA_a/b_dom"/>
</dbReference>
<feature type="binding site" evidence="4 6">
    <location>
        <position position="126"/>
    </location>
    <ligand>
        <name>substrate</name>
    </ligand>
</feature>
<dbReference type="GO" id="GO:0160147">
    <property type="term" value="F:tRNA pseudouridine(38-40) synthase activity"/>
    <property type="evidence" value="ECO:0007669"/>
    <property type="project" value="UniProtKB-EC"/>
</dbReference>
<dbReference type="NCBIfam" id="TIGR00071">
    <property type="entry name" value="hisT_truA"/>
    <property type="match status" value="1"/>
</dbReference>
<dbReference type="InterPro" id="IPR020103">
    <property type="entry name" value="PsdUridine_synth_cat_dom_sf"/>
</dbReference>
<evidence type="ECO:0000256" key="2">
    <source>
        <dbReference type="ARBA" id="ARBA00022694"/>
    </source>
</evidence>
<dbReference type="Gene3D" id="3.30.70.580">
    <property type="entry name" value="Pseudouridine synthase I, catalytic domain, N-terminal subdomain"/>
    <property type="match status" value="1"/>
</dbReference>
<comment type="caution">
    <text evidence="9">The sequence shown here is derived from an EMBL/GenBank/DDBJ whole genome shotgun (WGS) entry which is preliminary data.</text>
</comment>
<dbReference type="GO" id="GO:0031119">
    <property type="term" value="P:tRNA pseudouridine synthesis"/>
    <property type="evidence" value="ECO:0007669"/>
    <property type="project" value="UniProtKB-UniRule"/>
</dbReference>
<dbReference type="PANTHER" id="PTHR11142">
    <property type="entry name" value="PSEUDOURIDYLATE SYNTHASE"/>
    <property type="match status" value="1"/>
</dbReference>
<comment type="similarity">
    <text evidence="1 4 7">Belongs to the tRNA pseudouridine synthase TruA family.</text>
</comment>
<evidence type="ECO:0000313" key="9">
    <source>
        <dbReference type="EMBL" id="EMS34722.1"/>
    </source>
</evidence>
<dbReference type="STRING" id="1239962.C943_03409"/>
<comment type="caution">
    <text evidence="4">Lacks conserved residue(s) required for the propagation of feature annotation.</text>
</comment>
<dbReference type="eggNOG" id="COG0101">
    <property type="taxonomic scope" value="Bacteria"/>
</dbReference>
<dbReference type="AlphaFoldDB" id="M7Y1V5"/>
<evidence type="ECO:0000256" key="1">
    <source>
        <dbReference type="ARBA" id="ARBA00009375"/>
    </source>
</evidence>
<reference evidence="9" key="1">
    <citation type="submission" date="2013-01" db="EMBL/GenBank/DDBJ databases">
        <title>Genome assembly of Mariniradius saccharolyticus AK6.</title>
        <authorList>
            <person name="Vaidya B."/>
            <person name="Khatri I."/>
            <person name="Tanuku N.R.S."/>
            <person name="Subramanian S."/>
            <person name="Pinnaka A."/>
        </authorList>
    </citation>
    <scope>NUCLEOTIDE SEQUENCE [LARGE SCALE GENOMIC DNA]</scope>
    <source>
        <strain evidence="9">AK6</strain>
    </source>
</reference>
<evidence type="ECO:0000313" key="10">
    <source>
        <dbReference type="Proteomes" id="UP000010953"/>
    </source>
</evidence>
<evidence type="ECO:0000256" key="6">
    <source>
        <dbReference type="PIRSR" id="PIRSR001430-2"/>
    </source>
</evidence>
<protein>
    <recommendedName>
        <fullName evidence="4">tRNA pseudouridine synthase A</fullName>
        <ecNumber evidence="4">5.4.99.12</ecNumber>
    </recommendedName>
    <alternativeName>
        <fullName evidence="4">tRNA pseudouridine(38-40) synthase</fullName>
    </alternativeName>
    <alternativeName>
        <fullName evidence="4">tRNA pseudouridylate synthase I</fullName>
    </alternativeName>
    <alternativeName>
        <fullName evidence="4">tRNA-uridine isomerase I</fullName>
    </alternativeName>
</protein>
<comment type="subunit">
    <text evidence="4">Homodimer.</text>
</comment>
<dbReference type="InParanoid" id="M7Y1V5"/>
<dbReference type="InterPro" id="IPR001406">
    <property type="entry name" value="PsdUridine_synth_TruA"/>
</dbReference>
<comment type="function">
    <text evidence="4">Formation of pseudouridine at positions 38, 39 and 40 in the anticodon stem and loop of transfer RNAs.</text>
</comment>
<dbReference type="Pfam" id="PF01416">
    <property type="entry name" value="PseudoU_synth_1"/>
    <property type="match status" value="1"/>
</dbReference>
<dbReference type="Gene3D" id="3.30.70.660">
    <property type="entry name" value="Pseudouridine synthase I, catalytic domain, C-terminal subdomain"/>
    <property type="match status" value="1"/>
</dbReference>
<dbReference type="PANTHER" id="PTHR11142:SF0">
    <property type="entry name" value="TRNA PSEUDOURIDINE SYNTHASE-LIKE 1"/>
    <property type="match status" value="1"/>
</dbReference>
<evidence type="ECO:0000256" key="5">
    <source>
        <dbReference type="PIRSR" id="PIRSR001430-1"/>
    </source>
</evidence>
<dbReference type="PIRSF" id="PIRSF001430">
    <property type="entry name" value="tRNA_psdUrid_synth"/>
    <property type="match status" value="1"/>
</dbReference>
<feature type="domain" description="Pseudouridine synthase I TruA alpha/beta" evidence="8">
    <location>
        <begin position="162"/>
        <end position="269"/>
    </location>
</feature>
<proteinExistence type="inferred from homology"/>
<dbReference type="Proteomes" id="UP000010953">
    <property type="component" value="Unassembled WGS sequence"/>
</dbReference>
<dbReference type="HAMAP" id="MF_00171">
    <property type="entry name" value="TruA"/>
    <property type="match status" value="1"/>
</dbReference>
<dbReference type="CDD" id="cd02570">
    <property type="entry name" value="PseudoU_synth_EcTruA"/>
    <property type="match status" value="1"/>
</dbReference>
<dbReference type="InterPro" id="IPR020095">
    <property type="entry name" value="PsdUridine_synth_TruA_C"/>
</dbReference>
<dbReference type="EMBL" id="AMZY02000005">
    <property type="protein sequence ID" value="EMS34722.1"/>
    <property type="molecule type" value="Genomic_DNA"/>
</dbReference>
<keyword evidence="10" id="KW-1185">Reference proteome</keyword>
<accession>M7Y1V5</accession>
<evidence type="ECO:0000259" key="8">
    <source>
        <dbReference type="Pfam" id="PF01416"/>
    </source>
</evidence>
<evidence type="ECO:0000256" key="7">
    <source>
        <dbReference type="RuleBase" id="RU003792"/>
    </source>
</evidence>
<organism evidence="9 10">
    <name type="scientific">Mariniradius saccharolyticus AK6</name>
    <dbReference type="NCBI Taxonomy" id="1239962"/>
    <lineage>
        <taxon>Bacteria</taxon>
        <taxon>Pseudomonadati</taxon>
        <taxon>Bacteroidota</taxon>
        <taxon>Cytophagia</taxon>
        <taxon>Cytophagales</taxon>
        <taxon>Cyclobacteriaceae</taxon>
        <taxon>Mariniradius</taxon>
    </lineage>
</organism>
<sequence>MTGFFFFNQIDMQSNWYTYLFHVQYLGLRYAGWQKQEGVRTIQGTLERTFRHSLGEERFKILGAGRTDAGVSANRAAFELFSPVPIELGTICYQVNQYLPTDIRLLEVREVGKDFNIIHDVAWKEYRYNLAFGEKFHPFAGGYLSYFAGNPDIELMQEGLALLKGMHDFRRFCSVDKITDNYVRTILETSFSRHPQAGLGYIPEQSYTMEFKGKGFLRYQVRIMVGALIDLGLGKLSLAEFEEALSGQGSGAIAIQAPAHGLVLENVVFRNI</sequence>